<dbReference type="EMBL" id="BJLF01000018">
    <property type="protein sequence ID" value="GEA52321.1"/>
    <property type="molecule type" value="Genomic_DNA"/>
</dbReference>
<accession>A0A4Y3HZ81</accession>
<dbReference type="AlphaFoldDB" id="A0A4Y3HZ81"/>
<evidence type="ECO:0000313" key="2">
    <source>
        <dbReference type="EMBL" id="GEA52321.1"/>
    </source>
</evidence>
<dbReference type="OrthoDB" id="8564671at2"/>
<dbReference type="Proteomes" id="UP000318717">
    <property type="component" value="Unassembled WGS sequence"/>
</dbReference>
<keyword evidence="3" id="KW-1185">Reference proteome</keyword>
<proteinExistence type="predicted"/>
<protein>
    <recommendedName>
        <fullName evidence="1">DUF7281 domain-containing protein</fullName>
    </recommendedName>
</protein>
<dbReference type="InterPro" id="IPR055705">
    <property type="entry name" value="DUF7281"/>
</dbReference>
<organism evidence="2 3">
    <name type="scientific">Vibrio inusitatus NBRC 102082</name>
    <dbReference type="NCBI Taxonomy" id="1219070"/>
    <lineage>
        <taxon>Bacteria</taxon>
        <taxon>Pseudomonadati</taxon>
        <taxon>Pseudomonadota</taxon>
        <taxon>Gammaproteobacteria</taxon>
        <taxon>Vibrionales</taxon>
        <taxon>Vibrionaceae</taxon>
        <taxon>Vibrio</taxon>
    </lineage>
</organism>
<name>A0A4Y3HZ81_9VIBR</name>
<dbReference type="RefSeq" id="WP_141346769.1">
    <property type="nucleotide sequence ID" value="NZ_BJLF01000018.1"/>
</dbReference>
<reference evidence="2 3" key="1">
    <citation type="submission" date="2019-06" db="EMBL/GenBank/DDBJ databases">
        <title>Whole genome shotgun sequence of Vibrio inusitatus NBRC 102082.</title>
        <authorList>
            <person name="Hosoyama A."/>
            <person name="Uohara A."/>
            <person name="Ohji S."/>
            <person name="Ichikawa N."/>
        </authorList>
    </citation>
    <scope>NUCLEOTIDE SEQUENCE [LARGE SCALE GENOMIC DNA]</scope>
    <source>
        <strain evidence="2 3">NBRC 102082</strain>
    </source>
</reference>
<evidence type="ECO:0000259" key="1">
    <source>
        <dbReference type="Pfam" id="PF23947"/>
    </source>
</evidence>
<feature type="domain" description="DUF7281" evidence="1">
    <location>
        <begin position="109"/>
        <end position="275"/>
    </location>
</feature>
<gene>
    <name evidence="2" type="ORF">VIN01S_31250</name>
</gene>
<dbReference type="Pfam" id="PF23947">
    <property type="entry name" value="DUF7281"/>
    <property type="match status" value="1"/>
</dbReference>
<comment type="caution">
    <text evidence="2">The sequence shown here is derived from an EMBL/GenBank/DDBJ whole genome shotgun (WGS) entry which is preliminary data.</text>
</comment>
<evidence type="ECO:0000313" key="3">
    <source>
        <dbReference type="Proteomes" id="UP000318717"/>
    </source>
</evidence>
<sequence length="282" mass="32077">MITKSLTKRDLNRLNSLKNYQNGHTLQRTGIFKTLHEDLGIGKATGAKLILSRTDINRIRELYLQHSNIDVFEDIDLATRTKATQHFQNEKLSSHQVKSTFLSVYPLTQEAFKLNEQHIVVPKGAFISIPLDHIRNAQASTFILVENFETFIDLKKANFDFDTFPTDTLVAYRGDKDFSIVMSHIKQALPTCRLVGFFDCDPQGFSMARASKCDSILTPNTDLATFKRLGQTDLFDRQYATLKDDGVFGNVYKLMIEGQCGVVQEALIQHQIPLYLVPIRRS</sequence>